<comment type="subcellular location">
    <subcellularLocation>
        <location evidence="1">Membrane</location>
    </subcellularLocation>
</comment>
<organism evidence="6 7">
    <name type="scientific">Candidula unifasciata</name>
    <dbReference type="NCBI Taxonomy" id="100452"/>
    <lineage>
        <taxon>Eukaryota</taxon>
        <taxon>Metazoa</taxon>
        <taxon>Spiralia</taxon>
        <taxon>Lophotrochozoa</taxon>
        <taxon>Mollusca</taxon>
        <taxon>Gastropoda</taxon>
        <taxon>Heterobranchia</taxon>
        <taxon>Euthyneura</taxon>
        <taxon>Panpulmonata</taxon>
        <taxon>Eupulmonata</taxon>
        <taxon>Stylommatophora</taxon>
        <taxon>Helicina</taxon>
        <taxon>Helicoidea</taxon>
        <taxon>Geomitridae</taxon>
        <taxon>Candidula</taxon>
    </lineage>
</organism>
<dbReference type="PANTHER" id="PTHR12546">
    <property type="entry name" value="FER-1-LIKE"/>
    <property type="match status" value="1"/>
</dbReference>
<reference evidence="6" key="1">
    <citation type="submission" date="2021-04" db="EMBL/GenBank/DDBJ databases">
        <authorList>
            <consortium name="Molecular Ecology Group"/>
        </authorList>
    </citation>
    <scope>NUCLEOTIDE SEQUENCE</scope>
</reference>
<sequence>EHGNKDDVFNVELLQAEGKIHPDQLQQHRKSFLTSSAGYGAIHSLDGHEDVEIKQGRRLEKESKKVADRDKIMRAANKVSGFPKQRASKPHKKKDEVPSNVSELIIYSSELENQVQFEGFRDWLHTFQLYRGKNTGNHETDENRVVGKFKGSMKIYQIPLPSDIEDCVITGGEAAYGLFQGLPSNEPVKVLVRVYIVK</sequence>
<keyword evidence="7" id="KW-1185">Reference proteome</keyword>
<keyword evidence="2" id="KW-0812">Transmembrane</keyword>
<evidence type="ECO:0000256" key="4">
    <source>
        <dbReference type="ARBA" id="ARBA00022989"/>
    </source>
</evidence>
<dbReference type="AlphaFoldDB" id="A0A8S3ZDS0"/>
<feature type="non-terminal residue" evidence="6">
    <location>
        <position position="1"/>
    </location>
</feature>
<evidence type="ECO:0000313" key="7">
    <source>
        <dbReference type="Proteomes" id="UP000678393"/>
    </source>
</evidence>
<keyword evidence="4" id="KW-1133">Transmembrane helix</keyword>
<dbReference type="Proteomes" id="UP000678393">
    <property type="component" value="Unassembled WGS sequence"/>
</dbReference>
<gene>
    <name evidence="6" type="ORF">CUNI_LOCUS10774</name>
</gene>
<proteinExistence type="predicted"/>
<dbReference type="GO" id="GO:0016020">
    <property type="term" value="C:membrane"/>
    <property type="evidence" value="ECO:0007669"/>
    <property type="project" value="UniProtKB-SubCell"/>
</dbReference>
<dbReference type="InterPro" id="IPR037721">
    <property type="entry name" value="Ferlin"/>
</dbReference>
<dbReference type="EMBL" id="CAJHNH020001990">
    <property type="protein sequence ID" value="CAG5125216.1"/>
    <property type="molecule type" value="Genomic_DNA"/>
</dbReference>
<keyword evidence="3" id="KW-0677">Repeat</keyword>
<comment type="caution">
    <text evidence="6">The sequence shown here is derived from an EMBL/GenBank/DDBJ whole genome shotgun (WGS) entry which is preliminary data.</text>
</comment>
<dbReference type="OrthoDB" id="6433439at2759"/>
<feature type="non-terminal residue" evidence="6">
    <location>
        <position position="198"/>
    </location>
</feature>
<dbReference type="GO" id="GO:0007009">
    <property type="term" value="P:plasma membrane organization"/>
    <property type="evidence" value="ECO:0007669"/>
    <property type="project" value="TreeGrafter"/>
</dbReference>
<evidence type="ECO:0000256" key="5">
    <source>
        <dbReference type="ARBA" id="ARBA00023136"/>
    </source>
</evidence>
<dbReference type="PANTHER" id="PTHR12546:SF60">
    <property type="entry name" value="MISFIRE, ISOFORM F"/>
    <property type="match status" value="1"/>
</dbReference>
<evidence type="ECO:0000256" key="1">
    <source>
        <dbReference type="ARBA" id="ARBA00004370"/>
    </source>
</evidence>
<protein>
    <submittedName>
        <fullName evidence="6">Uncharacterized protein</fullName>
    </submittedName>
</protein>
<keyword evidence="5" id="KW-0472">Membrane</keyword>
<accession>A0A8S3ZDS0</accession>
<evidence type="ECO:0000256" key="2">
    <source>
        <dbReference type="ARBA" id="ARBA00022692"/>
    </source>
</evidence>
<evidence type="ECO:0000256" key="3">
    <source>
        <dbReference type="ARBA" id="ARBA00022737"/>
    </source>
</evidence>
<name>A0A8S3ZDS0_9EUPU</name>
<evidence type="ECO:0000313" key="6">
    <source>
        <dbReference type="EMBL" id="CAG5125216.1"/>
    </source>
</evidence>